<organism evidence="2 3">
    <name type="scientific">Daphnia pulex</name>
    <name type="common">Water flea</name>
    <dbReference type="NCBI Taxonomy" id="6669"/>
    <lineage>
        <taxon>Eukaryota</taxon>
        <taxon>Metazoa</taxon>
        <taxon>Ecdysozoa</taxon>
        <taxon>Arthropoda</taxon>
        <taxon>Crustacea</taxon>
        <taxon>Branchiopoda</taxon>
        <taxon>Diplostraca</taxon>
        <taxon>Cladocera</taxon>
        <taxon>Anomopoda</taxon>
        <taxon>Daphniidae</taxon>
        <taxon>Daphnia</taxon>
    </lineage>
</organism>
<evidence type="ECO:0000256" key="1">
    <source>
        <dbReference type="SAM" id="MobiDB-lite"/>
    </source>
</evidence>
<dbReference type="InParanoid" id="E9HKP3"/>
<proteinExistence type="predicted"/>
<dbReference type="AlphaFoldDB" id="E9HKP3"/>
<feature type="region of interest" description="Disordered" evidence="1">
    <location>
        <begin position="154"/>
        <end position="174"/>
    </location>
</feature>
<protein>
    <submittedName>
        <fullName evidence="2">Uncharacterized protein</fullName>
    </submittedName>
</protein>
<evidence type="ECO:0000313" key="2">
    <source>
        <dbReference type="EMBL" id="EFX67693.1"/>
    </source>
</evidence>
<name>E9HKP3_DAPPU</name>
<evidence type="ECO:0000313" key="3">
    <source>
        <dbReference type="Proteomes" id="UP000000305"/>
    </source>
</evidence>
<dbReference type="EMBL" id="GL732670">
    <property type="protein sequence ID" value="EFX67693.1"/>
    <property type="molecule type" value="Genomic_DNA"/>
</dbReference>
<accession>E9HKP3</accession>
<gene>
    <name evidence="2" type="ORF">DAPPUDRAFT_261202</name>
</gene>
<dbReference type="Proteomes" id="UP000000305">
    <property type="component" value="Unassembled WGS sequence"/>
</dbReference>
<dbReference type="KEGG" id="dpx:DAPPUDRAFT_261202"/>
<keyword evidence="3" id="KW-1185">Reference proteome</keyword>
<dbReference type="HOGENOM" id="CLU_1541669_0_0_1"/>
<reference evidence="2 3" key="1">
    <citation type="journal article" date="2011" name="Science">
        <title>The ecoresponsive genome of Daphnia pulex.</title>
        <authorList>
            <person name="Colbourne J.K."/>
            <person name="Pfrender M.E."/>
            <person name="Gilbert D."/>
            <person name="Thomas W.K."/>
            <person name="Tucker A."/>
            <person name="Oakley T.H."/>
            <person name="Tokishita S."/>
            <person name="Aerts A."/>
            <person name="Arnold G.J."/>
            <person name="Basu M.K."/>
            <person name="Bauer D.J."/>
            <person name="Caceres C.E."/>
            <person name="Carmel L."/>
            <person name="Casola C."/>
            <person name="Choi J.H."/>
            <person name="Detter J.C."/>
            <person name="Dong Q."/>
            <person name="Dusheyko S."/>
            <person name="Eads B.D."/>
            <person name="Frohlich T."/>
            <person name="Geiler-Samerotte K.A."/>
            <person name="Gerlach D."/>
            <person name="Hatcher P."/>
            <person name="Jogdeo S."/>
            <person name="Krijgsveld J."/>
            <person name="Kriventseva E.V."/>
            <person name="Kultz D."/>
            <person name="Laforsch C."/>
            <person name="Lindquist E."/>
            <person name="Lopez J."/>
            <person name="Manak J.R."/>
            <person name="Muller J."/>
            <person name="Pangilinan J."/>
            <person name="Patwardhan R.P."/>
            <person name="Pitluck S."/>
            <person name="Pritham E.J."/>
            <person name="Rechtsteiner A."/>
            <person name="Rho M."/>
            <person name="Rogozin I.B."/>
            <person name="Sakarya O."/>
            <person name="Salamov A."/>
            <person name="Schaack S."/>
            <person name="Shapiro H."/>
            <person name="Shiga Y."/>
            <person name="Skalitzky C."/>
            <person name="Smith Z."/>
            <person name="Souvorov A."/>
            <person name="Sung W."/>
            <person name="Tang Z."/>
            <person name="Tsuchiya D."/>
            <person name="Tu H."/>
            <person name="Vos H."/>
            <person name="Wang M."/>
            <person name="Wolf Y.I."/>
            <person name="Yamagata H."/>
            <person name="Yamada T."/>
            <person name="Ye Y."/>
            <person name="Shaw J.R."/>
            <person name="Andrews J."/>
            <person name="Crease T.J."/>
            <person name="Tang H."/>
            <person name="Lucas S.M."/>
            <person name="Robertson H.M."/>
            <person name="Bork P."/>
            <person name="Koonin E.V."/>
            <person name="Zdobnov E.M."/>
            <person name="Grigoriev I.V."/>
            <person name="Lynch M."/>
            <person name="Boore J.L."/>
        </authorList>
    </citation>
    <scope>NUCLEOTIDE SEQUENCE [LARGE SCALE GENOMIC DNA]</scope>
</reference>
<feature type="region of interest" description="Disordered" evidence="1">
    <location>
        <begin position="40"/>
        <end position="63"/>
    </location>
</feature>
<feature type="compositionally biased region" description="Basic and acidic residues" evidence="1">
    <location>
        <begin position="40"/>
        <end position="52"/>
    </location>
</feature>
<sequence>MLHEQHRMLQSMFELNQKNQKELFEYRKKDLDERQMKLEKEEKIRKERERQRSIARRKIQNGSENQIEKMEHEQQQYPYYWVNPCNAIPCHCSGNPPAKWFEESGCFRCEKYKTIEKNVASTLLYVAYKNKCSSKMLSNPISLKNVPRIPKQQQFHPPRILSKLDPPNTLVNNR</sequence>